<organism evidence="3 4">
    <name type="scientific">Stylophora pistillata</name>
    <name type="common">Smooth cauliflower coral</name>
    <dbReference type="NCBI Taxonomy" id="50429"/>
    <lineage>
        <taxon>Eukaryota</taxon>
        <taxon>Metazoa</taxon>
        <taxon>Cnidaria</taxon>
        <taxon>Anthozoa</taxon>
        <taxon>Hexacorallia</taxon>
        <taxon>Scleractinia</taxon>
        <taxon>Astrocoeniina</taxon>
        <taxon>Pocilloporidae</taxon>
        <taxon>Stylophora</taxon>
    </lineage>
</organism>
<evidence type="ECO:0000313" key="4">
    <source>
        <dbReference type="Proteomes" id="UP000225706"/>
    </source>
</evidence>
<comment type="caution">
    <text evidence="3">The sequence shown here is derived from an EMBL/GenBank/DDBJ whole genome shotgun (WGS) entry which is preliminary data.</text>
</comment>
<sequence>MSGILFLIVMDWVMPRAVGSGENGIRWKFTSKLDDLDFADDIVLLSSTKEQIQEKTTRLDKEARQSYLINFLVVCFHMGSRTPVQNHKLKSTAYWSKPPPTSDPPSIIDTFKATLCMVLVHYLLCFLPFLPLRMTASPQCEPAQHSENGKALKGHIFKRKRVQDPYECRVFCYSELTCQSYNYVKTDQICELNNRTKEARPEDFVQDLTRFYMRRWKNRVLGQSKLIGPVRFIATWYHWIGPGLFSLDSQTVTPKNWMNDSGYWWYDITKAAGETTDPSINVDMISPAFWLVSGSEFKITRSNDFGHTPLLQTTGNCLSGQTFRSKITSYGNFRNGSVWSDTKCLGKCKVQYGGQYLTTEGFGQASCSGELQAADEVGLWCDWGWSGSVIMIGGGGAVCSRADHGIGTTVAKLASFEIKENGRRHLCFI</sequence>
<dbReference type="InterPro" id="IPR003609">
    <property type="entry name" value="Pan_app"/>
</dbReference>
<dbReference type="AlphaFoldDB" id="A0A2B4R4B9"/>
<proteinExistence type="predicted"/>
<name>A0A2B4R4B9_STYPI</name>
<dbReference type="Pfam" id="PF00024">
    <property type="entry name" value="PAN_1"/>
    <property type="match status" value="1"/>
</dbReference>
<keyword evidence="4" id="KW-1185">Reference proteome</keyword>
<evidence type="ECO:0000259" key="2">
    <source>
        <dbReference type="PROSITE" id="PS50948"/>
    </source>
</evidence>
<feature type="domain" description="Apple" evidence="2">
    <location>
        <begin position="140"/>
        <end position="217"/>
    </location>
</feature>
<dbReference type="Gene3D" id="3.50.4.10">
    <property type="entry name" value="Hepatocyte Growth Factor"/>
    <property type="match status" value="1"/>
</dbReference>
<accession>A0A2B4R4B9</accession>
<keyword evidence="1" id="KW-0732">Signal</keyword>
<dbReference type="PROSITE" id="PS50948">
    <property type="entry name" value="PAN"/>
    <property type="match status" value="1"/>
</dbReference>
<dbReference type="OrthoDB" id="6255742at2759"/>
<protein>
    <recommendedName>
        <fullName evidence="2">Apple domain-containing protein</fullName>
    </recommendedName>
</protein>
<dbReference type="EMBL" id="LSMT01001671">
    <property type="protein sequence ID" value="PFX11996.1"/>
    <property type="molecule type" value="Genomic_DNA"/>
</dbReference>
<feature type="chain" id="PRO_5013016020" description="Apple domain-containing protein" evidence="1">
    <location>
        <begin position="20"/>
        <end position="429"/>
    </location>
</feature>
<reference evidence="4" key="1">
    <citation type="journal article" date="2017" name="bioRxiv">
        <title>Comparative analysis of the genomes of Stylophora pistillata and Acropora digitifera provides evidence for extensive differences between species of corals.</title>
        <authorList>
            <person name="Voolstra C.R."/>
            <person name="Li Y."/>
            <person name="Liew Y.J."/>
            <person name="Baumgarten S."/>
            <person name="Zoccola D."/>
            <person name="Flot J.-F."/>
            <person name="Tambutte S."/>
            <person name="Allemand D."/>
            <person name="Aranda M."/>
        </authorList>
    </citation>
    <scope>NUCLEOTIDE SEQUENCE [LARGE SCALE GENOMIC DNA]</scope>
</reference>
<dbReference type="Proteomes" id="UP000225706">
    <property type="component" value="Unassembled WGS sequence"/>
</dbReference>
<gene>
    <name evidence="3" type="ORF">AWC38_SpisGene24116</name>
</gene>
<evidence type="ECO:0000313" key="3">
    <source>
        <dbReference type="EMBL" id="PFX11996.1"/>
    </source>
</evidence>
<evidence type="ECO:0000256" key="1">
    <source>
        <dbReference type="SAM" id="SignalP"/>
    </source>
</evidence>
<feature type="signal peptide" evidence="1">
    <location>
        <begin position="1"/>
        <end position="19"/>
    </location>
</feature>
<dbReference type="SUPFAM" id="SSF57414">
    <property type="entry name" value="Hairpin loop containing domain-like"/>
    <property type="match status" value="1"/>
</dbReference>